<evidence type="ECO:0000313" key="11">
    <source>
        <dbReference type="EMBL" id="NOV49266.1"/>
    </source>
</evidence>
<protein>
    <recommendedName>
        <fullName evidence="2">IkappaB kinase</fullName>
        <ecNumber evidence="2">2.7.11.10</ecNumber>
    </recommendedName>
</protein>
<keyword evidence="6" id="KW-0547">Nucleotide-binding</keyword>
<keyword evidence="3" id="KW-0963">Cytoplasm</keyword>
<dbReference type="GO" id="GO:0033209">
    <property type="term" value="P:tumor necrosis factor-mediated signaling pathway"/>
    <property type="evidence" value="ECO:0007669"/>
    <property type="project" value="TreeGrafter"/>
</dbReference>
<dbReference type="Gene3D" id="1.10.510.10">
    <property type="entry name" value="Transferase(Phosphotransferase) domain 1"/>
    <property type="match status" value="1"/>
</dbReference>
<dbReference type="SMART" id="SM00220">
    <property type="entry name" value="S_TKc"/>
    <property type="match status" value="1"/>
</dbReference>
<dbReference type="InterPro" id="IPR011009">
    <property type="entry name" value="Kinase-like_dom_sf"/>
</dbReference>
<name>A0A6M2DSM3_XENCH</name>
<evidence type="ECO:0000256" key="4">
    <source>
        <dbReference type="ARBA" id="ARBA00022527"/>
    </source>
</evidence>
<proteinExistence type="predicted"/>
<dbReference type="InterPro" id="IPR051180">
    <property type="entry name" value="IKK"/>
</dbReference>
<dbReference type="GO" id="GO:0008384">
    <property type="term" value="F:IkappaB kinase activity"/>
    <property type="evidence" value="ECO:0007669"/>
    <property type="project" value="UniProtKB-EC"/>
</dbReference>
<evidence type="ECO:0000256" key="7">
    <source>
        <dbReference type="ARBA" id="ARBA00022777"/>
    </source>
</evidence>
<dbReference type="InterPro" id="IPR000719">
    <property type="entry name" value="Prot_kinase_dom"/>
</dbReference>
<evidence type="ECO:0000259" key="10">
    <source>
        <dbReference type="PROSITE" id="PS50011"/>
    </source>
</evidence>
<dbReference type="SUPFAM" id="SSF56112">
    <property type="entry name" value="Protein kinase-like (PK-like)"/>
    <property type="match status" value="1"/>
</dbReference>
<dbReference type="Pfam" id="PF00069">
    <property type="entry name" value="Pkinase"/>
    <property type="match status" value="1"/>
</dbReference>
<evidence type="ECO:0000256" key="6">
    <source>
        <dbReference type="ARBA" id="ARBA00022741"/>
    </source>
</evidence>
<keyword evidence="7 11" id="KW-0418">Kinase</keyword>
<accession>A0A6M2DSM3</accession>
<reference evidence="11" key="1">
    <citation type="submission" date="2020-03" db="EMBL/GenBank/DDBJ databases">
        <title>Transcriptomic Profiling of the Digestive Tract of the Rat Flea, Xenopsylla cheopis, Following Blood Feeding and Infection with Yersinia pestis.</title>
        <authorList>
            <person name="Bland D.M."/>
            <person name="Martens C.A."/>
            <person name="Virtaneva K."/>
            <person name="Kanakabandi K."/>
            <person name="Long D."/>
            <person name="Rosenke R."/>
            <person name="Saturday G.A."/>
            <person name="Hoyt F.H."/>
            <person name="Bruno D.P."/>
            <person name="Ribeiro J.M.C."/>
            <person name="Hinnebusch J."/>
        </authorList>
    </citation>
    <scope>NUCLEOTIDE SEQUENCE</scope>
</reference>
<evidence type="ECO:0000256" key="1">
    <source>
        <dbReference type="ARBA" id="ARBA00004496"/>
    </source>
</evidence>
<dbReference type="GO" id="GO:0045944">
    <property type="term" value="P:positive regulation of transcription by RNA polymerase II"/>
    <property type="evidence" value="ECO:0007669"/>
    <property type="project" value="TreeGrafter"/>
</dbReference>
<comment type="catalytic activity">
    <reaction evidence="9">
        <text>L-seryl-[I-kappa-B protein] + ATP = O-phospho-L-seryl-[I-kappa-B protein] + ADP + H(+)</text>
        <dbReference type="Rhea" id="RHEA:19073"/>
        <dbReference type="Rhea" id="RHEA-COMP:13698"/>
        <dbReference type="Rhea" id="RHEA-COMP:13699"/>
        <dbReference type="ChEBI" id="CHEBI:15378"/>
        <dbReference type="ChEBI" id="CHEBI:29999"/>
        <dbReference type="ChEBI" id="CHEBI:30616"/>
        <dbReference type="ChEBI" id="CHEBI:83421"/>
        <dbReference type="ChEBI" id="CHEBI:456216"/>
        <dbReference type="EC" id="2.7.11.10"/>
    </reaction>
</comment>
<evidence type="ECO:0000256" key="5">
    <source>
        <dbReference type="ARBA" id="ARBA00022679"/>
    </source>
</evidence>
<dbReference type="InterPro" id="IPR008271">
    <property type="entry name" value="Ser/Thr_kinase_AS"/>
</dbReference>
<dbReference type="PROSITE" id="PS00108">
    <property type="entry name" value="PROTEIN_KINASE_ST"/>
    <property type="match status" value="1"/>
</dbReference>
<dbReference type="PANTHER" id="PTHR22969">
    <property type="entry name" value="IKB KINASE"/>
    <property type="match status" value="1"/>
</dbReference>
<dbReference type="InterPro" id="IPR046375">
    <property type="entry name" value="IKBKB_SDD_sf"/>
</dbReference>
<dbReference type="Gene3D" id="1.20.1270.250">
    <property type="match status" value="1"/>
</dbReference>
<dbReference type="PROSITE" id="PS50011">
    <property type="entry name" value="PROTEIN_KINASE_DOM"/>
    <property type="match status" value="1"/>
</dbReference>
<comment type="subcellular location">
    <subcellularLocation>
        <location evidence="1">Cytoplasm</location>
    </subcellularLocation>
</comment>
<keyword evidence="8" id="KW-0067">ATP-binding</keyword>
<dbReference type="PANTHER" id="PTHR22969:SF17">
    <property type="entry name" value="INHIBITOR OF NUCLEAR FACTOR KAPPA-B KINASE SUBUNIT BETA"/>
    <property type="match status" value="1"/>
</dbReference>
<keyword evidence="4" id="KW-0723">Serine/threonine-protein kinase</keyword>
<dbReference type="EC" id="2.7.11.10" evidence="2"/>
<evidence type="ECO:0000256" key="3">
    <source>
        <dbReference type="ARBA" id="ARBA00022490"/>
    </source>
</evidence>
<feature type="domain" description="Protein kinase" evidence="10">
    <location>
        <begin position="10"/>
        <end position="321"/>
    </location>
</feature>
<dbReference type="Gene3D" id="3.30.200.20">
    <property type="entry name" value="Phosphorylase Kinase, domain 1"/>
    <property type="match status" value="1"/>
</dbReference>
<dbReference type="GO" id="GO:0005524">
    <property type="term" value="F:ATP binding"/>
    <property type="evidence" value="ECO:0007669"/>
    <property type="project" value="UniProtKB-KW"/>
</dbReference>
<organism evidence="11">
    <name type="scientific">Xenopsylla cheopis</name>
    <name type="common">Oriental rat flea</name>
    <name type="synonym">Pulex cheopis</name>
    <dbReference type="NCBI Taxonomy" id="163159"/>
    <lineage>
        <taxon>Eukaryota</taxon>
        <taxon>Metazoa</taxon>
        <taxon>Ecdysozoa</taxon>
        <taxon>Arthropoda</taxon>
        <taxon>Hexapoda</taxon>
        <taxon>Insecta</taxon>
        <taxon>Pterygota</taxon>
        <taxon>Neoptera</taxon>
        <taxon>Endopterygota</taxon>
        <taxon>Siphonaptera</taxon>
        <taxon>Pulicidae</taxon>
        <taxon>Xenopsyllinae</taxon>
        <taxon>Xenopsylla</taxon>
    </lineage>
</organism>
<dbReference type="EMBL" id="GIIL01005540">
    <property type="protein sequence ID" value="NOV49266.1"/>
    <property type="molecule type" value="Transcribed_RNA"/>
</dbReference>
<keyword evidence="5" id="KW-0808">Transferase</keyword>
<sequence length="565" mass="65712">MEQPPFVGDWVRKIKLGCGGFGIVTLWQNDKIPDSLAIKMCRPDIANKITPKQRERWSKEVQIMKSISHPNIVHTKRIPQILFEALKEYNISELPILSMEYCSKGSLRHVLNQTENCSGLSESEVRFIFEDILSAVAYLHNMKITHRDLKPDNIVLQILDPSLSPQSQFKNRTNQIVYKLIDLGYAKELDEKSISESFVGTLQYLAPEILLNRSYSNSVDYWSFGLVAFEIICGVRPFLPNMSPAQWLHQIQNKSSEIICIYQEIDEKKSIIHSNKIYSENFISSTFQTKLEKWFVVALEYDSKQRGYDKMKPMSQNSSLLDKKSVTFSDIESRRRDLKFFTLLNTALRLKIVTVFVIYTYQMLSYEIEDSLTVTDLLLKIQSDTKNEVLVSDMILVLPNREQQLINYEESANQLWINNFDAPMVHIWKRGQIISDQHIHLESSPDLIKRMCTFPKIKILGHAMKKFASDCLFYVKKEIQMYDTLIISCSSKIKIIQENIFNMTNKYNDMKSEWLVLSKNIKTTEDALNFDCEKLETICPNNDYCKSWTKSFENLCLKVNAVTYK</sequence>
<evidence type="ECO:0000256" key="2">
    <source>
        <dbReference type="ARBA" id="ARBA00012442"/>
    </source>
</evidence>
<evidence type="ECO:0000256" key="8">
    <source>
        <dbReference type="ARBA" id="ARBA00022840"/>
    </source>
</evidence>
<dbReference type="AlphaFoldDB" id="A0A6M2DSM3"/>
<evidence type="ECO:0000256" key="9">
    <source>
        <dbReference type="ARBA" id="ARBA00048789"/>
    </source>
</evidence>
<dbReference type="GO" id="GO:0008385">
    <property type="term" value="C:IkappaB kinase complex"/>
    <property type="evidence" value="ECO:0007669"/>
    <property type="project" value="TreeGrafter"/>
</dbReference>